<protein>
    <submittedName>
        <fullName evidence="4">Diguanylate cyclase/phosphodiesterase with GAF sensor</fullName>
    </submittedName>
</protein>
<dbReference type="SUPFAM" id="SSF55781">
    <property type="entry name" value="GAF domain-like"/>
    <property type="match status" value="2"/>
</dbReference>
<proteinExistence type="predicted"/>
<dbReference type="InterPro" id="IPR052155">
    <property type="entry name" value="Biofilm_reg_signaling"/>
</dbReference>
<dbReference type="GO" id="GO:0003824">
    <property type="term" value="F:catalytic activity"/>
    <property type="evidence" value="ECO:0007669"/>
    <property type="project" value="UniProtKB-ARBA"/>
</dbReference>
<evidence type="ECO:0000256" key="1">
    <source>
        <dbReference type="ARBA" id="ARBA00001946"/>
    </source>
</evidence>
<name>A0A1H7P9C5_9GAMM</name>
<dbReference type="InterPro" id="IPR035919">
    <property type="entry name" value="EAL_sf"/>
</dbReference>
<dbReference type="OrthoDB" id="9804951at2"/>
<comment type="cofactor">
    <cofactor evidence="1">
        <name>Mg(2+)</name>
        <dbReference type="ChEBI" id="CHEBI:18420"/>
    </cofactor>
</comment>
<dbReference type="FunFam" id="3.30.70.270:FF:000001">
    <property type="entry name" value="Diguanylate cyclase domain protein"/>
    <property type="match status" value="1"/>
</dbReference>
<dbReference type="Pfam" id="PF00990">
    <property type="entry name" value="GGDEF"/>
    <property type="match status" value="1"/>
</dbReference>
<dbReference type="RefSeq" id="WP_085285142.1">
    <property type="nucleotide sequence ID" value="NZ_FOBI01000009.1"/>
</dbReference>
<feature type="domain" description="EAL" evidence="2">
    <location>
        <begin position="613"/>
        <end position="868"/>
    </location>
</feature>
<evidence type="ECO:0000259" key="2">
    <source>
        <dbReference type="PROSITE" id="PS50883"/>
    </source>
</evidence>
<dbReference type="CDD" id="cd01948">
    <property type="entry name" value="EAL"/>
    <property type="match status" value="1"/>
</dbReference>
<reference evidence="5" key="1">
    <citation type="submission" date="2016-10" db="EMBL/GenBank/DDBJ databases">
        <authorList>
            <person name="Varghese N."/>
            <person name="Submissions S."/>
        </authorList>
    </citation>
    <scope>NUCLEOTIDE SEQUENCE [LARGE SCALE GENOMIC DNA]</scope>
    <source>
        <strain evidence="5">CGMCC 1.9127</strain>
    </source>
</reference>
<dbReference type="Gene3D" id="3.30.70.270">
    <property type="match status" value="1"/>
</dbReference>
<dbReference type="PANTHER" id="PTHR44757">
    <property type="entry name" value="DIGUANYLATE CYCLASE DGCP"/>
    <property type="match status" value="1"/>
</dbReference>
<sequence>MESRAKDTVHAIRQFPKLKSLLKKYRQLKTMQSGLLQLSDLAGSVNDMSVFYHALKSVIQSLLVTDSFHIALCDADNNLQLSHCHNPVESRLHENVDLANWRKSLTGLVFLRQQPLHCSAKERLALAKSGDIVLYGSEFVDWLGVPLKRGEQVIGVIALQSYDKKQYFSARDCETLAFIAEHLVTAIDRVKSRELLESSILQRTEKLTETNKQLQREIAERQLAAKAQQVLLNISELTAKSQALGNFYQALHFEIGKLLSAKNFYIALLSDDKSELAFPYYCDEKLVQLNTRKFGQGLSEMAINAGKPILLNGEQFYTLSAQGEVTKLKSKQYHAIHDLPRAWLAAPLSDQGEVFGVIAIQHYQDENAYQHKDLQLMRFVSHHISIEVLRQKMQQQALKSHEALEKIVNERTQELQATNLNLRMQIDERRKAEARLYHEAHHDALTQLPNRAMLADRLSYSIRHLKRHPHYRFSLLFIDLDRFKMINDTLGHHAGDQFLIEIARRLRLCVRDNDTLARLGGDEFVVLLDALQSTEDVEEIAARIINSIAQPYELDGHTLYSNASIGIAQSRVSYKDANEILRDADAAMYQAKSLGRGRFVFFDDSMREQLIASMTLEQELRQAIKNQQFELHYQKISHLTSTQAIGFEVLLRWQHPSKGLLTPSEFLFMAEETGMILDIETWVIEEVCLQLKLWKQSQEYENVYIAVNLSGRHLIQANQLAKLIELINVNTIEPERLILEFNESAFAQHTELALKGLRKLKSFGVKLALDDYGAGLSSFNFLHNYPFEFIKLDRSFTRTLNHNEKNLTLVKALHELGTQFGYRLVAEGIESAAMLKKLQNAGCEFGQGYHISRPAKMTKDPSSAKVVNINSA</sequence>
<dbReference type="SMART" id="SM00052">
    <property type="entry name" value="EAL"/>
    <property type="match status" value="1"/>
</dbReference>
<dbReference type="Pfam" id="PF13185">
    <property type="entry name" value="GAF_2"/>
    <property type="match status" value="1"/>
</dbReference>
<dbReference type="PANTHER" id="PTHR44757:SF2">
    <property type="entry name" value="BIOFILM ARCHITECTURE MAINTENANCE PROTEIN MBAA"/>
    <property type="match status" value="1"/>
</dbReference>
<dbReference type="PROSITE" id="PS50887">
    <property type="entry name" value="GGDEF"/>
    <property type="match status" value="1"/>
</dbReference>
<dbReference type="SMART" id="SM00065">
    <property type="entry name" value="GAF"/>
    <property type="match status" value="2"/>
</dbReference>
<dbReference type="InterPro" id="IPR000160">
    <property type="entry name" value="GGDEF_dom"/>
</dbReference>
<dbReference type="SMART" id="SM00267">
    <property type="entry name" value="GGDEF"/>
    <property type="match status" value="1"/>
</dbReference>
<dbReference type="SUPFAM" id="SSF55073">
    <property type="entry name" value="Nucleotide cyclase"/>
    <property type="match status" value="1"/>
</dbReference>
<dbReference type="CDD" id="cd01949">
    <property type="entry name" value="GGDEF"/>
    <property type="match status" value="1"/>
</dbReference>
<gene>
    <name evidence="4" type="ORF">SAMN05216262_10942</name>
</gene>
<accession>A0A1H7P9C5</accession>
<evidence type="ECO:0000259" key="3">
    <source>
        <dbReference type="PROSITE" id="PS50887"/>
    </source>
</evidence>
<dbReference type="PROSITE" id="PS50883">
    <property type="entry name" value="EAL"/>
    <property type="match status" value="1"/>
</dbReference>
<feature type="domain" description="GGDEF" evidence="3">
    <location>
        <begin position="471"/>
        <end position="604"/>
    </location>
</feature>
<organism evidence="4 5">
    <name type="scientific">Colwellia chukchiensis</name>
    <dbReference type="NCBI Taxonomy" id="641665"/>
    <lineage>
        <taxon>Bacteria</taxon>
        <taxon>Pseudomonadati</taxon>
        <taxon>Pseudomonadota</taxon>
        <taxon>Gammaproteobacteria</taxon>
        <taxon>Alteromonadales</taxon>
        <taxon>Colwelliaceae</taxon>
        <taxon>Colwellia</taxon>
    </lineage>
</organism>
<dbReference type="InterPro" id="IPR001633">
    <property type="entry name" value="EAL_dom"/>
</dbReference>
<dbReference type="InterPro" id="IPR029016">
    <property type="entry name" value="GAF-like_dom_sf"/>
</dbReference>
<dbReference type="Gene3D" id="3.30.450.40">
    <property type="match status" value="2"/>
</dbReference>
<evidence type="ECO:0000313" key="4">
    <source>
        <dbReference type="EMBL" id="SEL32371.1"/>
    </source>
</evidence>
<dbReference type="Pfam" id="PF00563">
    <property type="entry name" value="EAL"/>
    <property type="match status" value="1"/>
</dbReference>
<dbReference type="Proteomes" id="UP000199297">
    <property type="component" value="Unassembled WGS sequence"/>
</dbReference>
<evidence type="ECO:0000313" key="5">
    <source>
        <dbReference type="Proteomes" id="UP000199297"/>
    </source>
</evidence>
<dbReference type="SUPFAM" id="SSF141868">
    <property type="entry name" value="EAL domain-like"/>
    <property type="match status" value="1"/>
</dbReference>
<dbReference type="Gene3D" id="3.20.20.450">
    <property type="entry name" value="EAL domain"/>
    <property type="match status" value="1"/>
</dbReference>
<dbReference type="Pfam" id="PF01590">
    <property type="entry name" value="GAF"/>
    <property type="match status" value="1"/>
</dbReference>
<dbReference type="AlphaFoldDB" id="A0A1H7P9C5"/>
<dbReference type="STRING" id="641665.GCA_002104455_00741"/>
<dbReference type="InterPro" id="IPR043128">
    <property type="entry name" value="Rev_trsase/Diguanyl_cyclase"/>
</dbReference>
<keyword evidence="5" id="KW-1185">Reference proteome</keyword>
<dbReference type="EMBL" id="FOBI01000009">
    <property type="protein sequence ID" value="SEL32371.1"/>
    <property type="molecule type" value="Genomic_DNA"/>
</dbReference>
<dbReference type="InterPro" id="IPR003018">
    <property type="entry name" value="GAF"/>
</dbReference>
<dbReference type="InterPro" id="IPR029787">
    <property type="entry name" value="Nucleotide_cyclase"/>
</dbReference>
<dbReference type="NCBIfam" id="TIGR00254">
    <property type="entry name" value="GGDEF"/>
    <property type="match status" value="1"/>
</dbReference>